<evidence type="ECO:0000313" key="2">
    <source>
        <dbReference type="Proteomes" id="UP001187682"/>
    </source>
</evidence>
<proteinExistence type="predicted"/>
<dbReference type="AlphaFoldDB" id="A0AAE8MQ89"/>
<protein>
    <submittedName>
        <fullName evidence="1">Uncharacterized protein</fullName>
    </submittedName>
</protein>
<gene>
    <name evidence="1" type="ORF">DNG_01274</name>
</gene>
<dbReference type="EMBL" id="ONZQ02000001">
    <property type="protein sequence ID" value="SPN97760.1"/>
    <property type="molecule type" value="Genomic_DNA"/>
</dbReference>
<sequence>MCSAENIQYDCGHWGHEIRDTCAKGGINPRHCSALVKSGARKELRVCDLCQRRLCAGSACRRWAGNLTGPDDWTGRVVQGF</sequence>
<accession>A0AAE8MQ89</accession>
<evidence type="ECO:0000313" key="1">
    <source>
        <dbReference type="EMBL" id="SPN97760.1"/>
    </source>
</evidence>
<organism evidence="1 2">
    <name type="scientific">Cephalotrichum gorgonifer</name>
    <dbReference type="NCBI Taxonomy" id="2041049"/>
    <lineage>
        <taxon>Eukaryota</taxon>
        <taxon>Fungi</taxon>
        <taxon>Dikarya</taxon>
        <taxon>Ascomycota</taxon>
        <taxon>Pezizomycotina</taxon>
        <taxon>Sordariomycetes</taxon>
        <taxon>Hypocreomycetidae</taxon>
        <taxon>Microascales</taxon>
        <taxon>Microascaceae</taxon>
        <taxon>Cephalotrichum</taxon>
    </lineage>
</organism>
<reference evidence="1" key="1">
    <citation type="submission" date="2018-03" db="EMBL/GenBank/DDBJ databases">
        <authorList>
            <person name="Guldener U."/>
        </authorList>
    </citation>
    <scope>NUCLEOTIDE SEQUENCE</scope>
</reference>
<keyword evidence="2" id="KW-1185">Reference proteome</keyword>
<name>A0AAE8MQ89_9PEZI</name>
<comment type="caution">
    <text evidence="1">The sequence shown here is derived from an EMBL/GenBank/DDBJ whole genome shotgun (WGS) entry which is preliminary data.</text>
</comment>
<dbReference type="Proteomes" id="UP001187682">
    <property type="component" value="Unassembled WGS sequence"/>
</dbReference>